<evidence type="ECO:0000256" key="4">
    <source>
        <dbReference type="ARBA" id="ARBA00023125"/>
    </source>
</evidence>
<dbReference type="InterPro" id="IPR039425">
    <property type="entry name" value="RNA_pol_sigma-70-like"/>
</dbReference>
<keyword evidence="5" id="KW-0804">Transcription</keyword>
<dbReference type="Gene3D" id="1.10.1740.10">
    <property type="match status" value="1"/>
</dbReference>
<keyword evidence="2" id="KW-0805">Transcription regulation</keyword>
<dbReference type="SUPFAM" id="SSF88946">
    <property type="entry name" value="Sigma2 domain of RNA polymerase sigma factors"/>
    <property type="match status" value="1"/>
</dbReference>
<organism evidence="8 9">
    <name type="scientific">Robertmurraya mangrovi</name>
    <dbReference type="NCBI Taxonomy" id="3098077"/>
    <lineage>
        <taxon>Bacteria</taxon>
        <taxon>Bacillati</taxon>
        <taxon>Bacillota</taxon>
        <taxon>Bacilli</taxon>
        <taxon>Bacillales</taxon>
        <taxon>Bacillaceae</taxon>
        <taxon>Robertmurraya</taxon>
    </lineage>
</organism>
<feature type="domain" description="RNA polymerase sigma factor 70 region 4 type 2" evidence="7">
    <location>
        <begin position="129"/>
        <end position="173"/>
    </location>
</feature>
<dbReference type="Pfam" id="PF08281">
    <property type="entry name" value="Sigma70_r4_2"/>
    <property type="match status" value="1"/>
</dbReference>
<accession>A0ABU5IVW6</accession>
<dbReference type="SUPFAM" id="SSF88659">
    <property type="entry name" value="Sigma3 and sigma4 domains of RNA polymerase sigma factors"/>
    <property type="match status" value="1"/>
</dbReference>
<evidence type="ECO:0000256" key="1">
    <source>
        <dbReference type="ARBA" id="ARBA00010641"/>
    </source>
</evidence>
<dbReference type="InterPro" id="IPR007627">
    <property type="entry name" value="RNA_pol_sigma70_r2"/>
</dbReference>
<evidence type="ECO:0000259" key="6">
    <source>
        <dbReference type="Pfam" id="PF04542"/>
    </source>
</evidence>
<proteinExistence type="inferred from homology"/>
<evidence type="ECO:0000313" key="9">
    <source>
        <dbReference type="Proteomes" id="UP001290455"/>
    </source>
</evidence>
<evidence type="ECO:0000256" key="3">
    <source>
        <dbReference type="ARBA" id="ARBA00023082"/>
    </source>
</evidence>
<comment type="similarity">
    <text evidence="1">Belongs to the sigma-70 factor family. ECF subfamily.</text>
</comment>
<dbReference type="CDD" id="cd06171">
    <property type="entry name" value="Sigma70_r4"/>
    <property type="match status" value="1"/>
</dbReference>
<dbReference type="PANTHER" id="PTHR43133:SF8">
    <property type="entry name" value="RNA POLYMERASE SIGMA FACTOR HI_1459-RELATED"/>
    <property type="match status" value="1"/>
</dbReference>
<dbReference type="InterPro" id="IPR013249">
    <property type="entry name" value="RNA_pol_sigma70_r4_t2"/>
</dbReference>
<evidence type="ECO:0000259" key="7">
    <source>
        <dbReference type="Pfam" id="PF08281"/>
    </source>
</evidence>
<feature type="domain" description="RNA polymerase sigma-70 region 2" evidence="6">
    <location>
        <begin position="22"/>
        <end position="89"/>
    </location>
</feature>
<dbReference type="Pfam" id="PF04542">
    <property type="entry name" value="Sigma70_r2"/>
    <property type="match status" value="1"/>
</dbReference>
<dbReference type="InterPro" id="IPR036388">
    <property type="entry name" value="WH-like_DNA-bd_sf"/>
</dbReference>
<reference evidence="8 9" key="1">
    <citation type="submission" date="2023-11" db="EMBL/GenBank/DDBJ databases">
        <title>Bacillus jintuensis, isolated from a mudflat on the Beibu Gulf coast.</title>
        <authorList>
            <person name="Li M."/>
        </authorList>
    </citation>
    <scope>NUCLEOTIDE SEQUENCE [LARGE SCALE GENOMIC DNA]</scope>
    <source>
        <strain evidence="8 9">31A1R</strain>
    </source>
</reference>
<keyword evidence="4" id="KW-0238">DNA-binding</keyword>
<sequence length="193" mass="22613">MNSEQQLILQIQNGDHDAFGMLVEDLLSSAQKTAYLVLRSRDLVEDAVQLALEDAYISIMRGKEINNFKPWFYRLVYNRSVDLYRKRSRQTYVPIEDSSEAEEKMKTESLHIQLMANENRNEMMSWLALIDENQRIPLLLYYYEDMSIKDISLALGENMNTVKSRLKRGKRKLAELMGKDKKFLTEAETYGIQ</sequence>
<dbReference type="RefSeq" id="WP_322445585.1">
    <property type="nucleotide sequence ID" value="NZ_JAXOFX010000003.1"/>
</dbReference>
<dbReference type="NCBIfam" id="TIGR02937">
    <property type="entry name" value="sigma70-ECF"/>
    <property type="match status" value="1"/>
</dbReference>
<dbReference type="Proteomes" id="UP001290455">
    <property type="component" value="Unassembled WGS sequence"/>
</dbReference>
<protein>
    <submittedName>
        <fullName evidence="8">RNA polymerase sigma factor</fullName>
    </submittedName>
</protein>
<dbReference type="EMBL" id="JAXOFX010000003">
    <property type="protein sequence ID" value="MDZ5471284.1"/>
    <property type="molecule type" value="Genomic_DNA"/>
</dbReference>
<evidence type="ECO:0000313" key="8">
    <source>
        <dbReference type="EMBL" id="MDZ5471284.1"/>
    </source>
</evidence>
<comment type="caution">
    <text evidence="8">The sequence shown here is derived from an EMBL/GenBank/DDBJ whole genome shotgun (WGS) entry which is preliminary data.</text>
</comment>
<dbReference type="InterPro" id="IPR014284">
    <property type="entry name" value="RNA_pol_sigma-70_dom"/>
</dbReference>
<gene>
    <name evidence="8" type="ORF">SM124_05945</name>
</gene>
<evidence type="ECO:0000256" key="2">
    <source>
        <dbReference type="ARBA" id="ARBA00023015"/>
    </source>
</evidence>
<dbReference type="Gene3D" id="1.10.10.10">
    <property type="entry name" value="Winged helix-like DNA-binding domain superfamily/Winged helix DNA-binding domain"/>
    <property type="match status" value="1"/>
</dbReference>
<dbReference type="InterPro" id="IPR013325">
    <property type="entry name" value="RNA_pol_sigma_r2"/>
</dbReference>
<evidence type="ECO:0000256" key="5">
    <source>
        <dbReference type="ARBA" id="ARBA00023163"/>
    </source>
</evidence>
<name>A0ABU5IVW6_9BACI</name>
<keyword evidence="3" id="KW-0731">Sigma factor</keyword>
<keyword evidence="9" id="KW-1185">Reference proteome</keyword>
<dbReference type="PANTHER" id="PTHR43133">
    <property type="entry name" value="RNA POLYMERASE ECF-TYPE SIGMA FACTO"/>
    <property type="match status" value="1"/>
</dbReference>
<dbReference type="InterPro" id="IPR013324">
    <property type="entry name" value="RNA_pol_sigma_r3/r4-like"/>
</dbReference>